<gene>
    <name evidence="2" type="ORF">BDV95DRAFT_605105</name>
</gene>
<dbReference type="OrthoDB" id="3801532at2759"/>
<comment type="caution">
    <text evidence="2">The sequence shown here is derived from an EMBL/GenBank/DDBJ whole genome shotgun (WGS) entry which is preliminary data.</text>
</comment>
<name>A0A7C8MAZ1_9PLEO</name>
<dbReference type="InterPro" id="IPR056632">
    <property type="entry name" value="DUF7730"/>
</dbReference>
<evidence type="ECO:0000259" key="1">
    <source>
        <dbReference type="Pfam" id="PF24864"/>
    </source>
</evidence>
<keyword evidence="3" id="KW-1185">Reference proteome</keyword>
<dbReference type="Proteomes" id="UP000481861">
    <property type="component" value="Unassembled WGS sequence"/>
</dbReference>
<accession>A0A7C8MAZ1</accession>
<dbReference type="Pfam" id="PF24864">
    <property type="entry name" value="DUF7730"/>
    <property type="match status" value="1"/>
</dbReference>
<proteinExistence type="predicted"/>
<feature type="domain" description="DUF7730" evidence="1">
    <location>
        <begin position="7"/>
        <end position="166"/>
    </location>
</feature>
<organism evidence="2 3">
    <name type="scientific">Massariosphaeria phaeospora</name>
    <dbReference type="NCBI Taxonomy" id="100035"/>
    <lineage>
        <taxon>Eukaryota</taxon>
        <taxon>Fungi</taxon>
        <taxon>Dikarya</taxon>
        <taxon>Ascomycota</taxon>
        <taxon>Pezizomycotina</taxon>
        <taxon>Dothideomycetes</taxon>
        <taxon>Pleosporomycetidae</taxon>
        <taxon>Pleosporales</taxon>
        <taxon>Pleosporales incertae sedis</taxon>
        <taxon>Massariosphaeria</taxon>
    </lineage>
</organism>
<dbReference type="EMBL" id="JAADJZ010000007">
    <property type="protein sequence ID" value="KAF2873616.1"/>
    <property type="molecule type" value="Genomic_DNA"/>
</dbReference>
<reference evidence="2 3" key="1">
    <citation type="submission" date="2020-01" db="EMBL/GenBank/DDBJ databases">
        <authorList>
            <consortium name="DOE Joint Genome Institute"/>
            <person name="Haridas S."/>
            <person name="Albert R."/>
            <person name="Binder M."/>
            <person name="Bloem J."/>
            <person name="Labutti K."/>
            <person name="Salamov A."/>
            <person name="Andreopoulos B."/>
            <person name="Baker S.E."/>
            <person name="Barry K."/>
            <person name="Bills G."/>
            <person name="Bluhm B.H."/>
            <person name="Cannon C."/>
            <person name="Castanera R."/>
            <person name="Culley D.E."/>
            <person name="Daum C."/>
            <person name="Ezra D."/>
            <person name="Gonzalez J.B."/>
            <person name="Henrissat B."/>
            <person name="Kuo A."/>
            <person name="Liang C."/>
            <person name="Lipzen A."/>
            <person name="Lutzoni F."/>
            <person name="Magnuson J."/>
            <person name="Mondo S."/>
            <person name="Nolan M."/>
            <person name="Ohm R."/>
            <person name="Pangilinan J."/>
            <person name="Park H.-J.H."/>
            <person name="Ramirez L."/>
            <person name="Alfaro M."/>
            <person name="Sun H."/>
            <person name="Tritt A."/>
            <person name="Yoshinaga Y."/>
            <person name="Zwiers L.-H.L."/>
            <person name="Turgeon B.G."/>
            <person name="Goodwin S.B."/>
            <person name="Spatafora J.W."/>
            <person name="Crous P.W."/>
            <person name="Grigoriev I.V."/>
        </authorList>
    </citation>
    <scope>NUCLEOTIDE SEQUENCE [LARGE SCALE GENOMIC DNA]</scope>
    <source>
        <strain evidence="2 3">CBS 611.86</strain>
    </source>
</reference>
<evidence type="ECO:0000313" key="2">
    <source>
        <dbReference type="EMBL" id="KAF2873616.1"/>
    </source>
</evidence>
<protein>
    <recommendedName>
        <fullName evidence="1">DUF7730 domain-containing protein</fullName>
    </recommendedName>
</protein>
<dbReference type="PANTHER" id="PTHR38790">
    <property type="entry name" value="2EXR DOMAIN-CONTAINING PROTEIN-RELATED"/>
    <property type="match status" value="1"/>
</dbReference>
<sequence>MKEPMQEQSQASFFKLPTELKNIIYEMVLCETGCVYVQATDIPGDELKLESRVCKKPEGGSRPCYRTCFATKPWSARLLSLALVCQRMYRETINMLYSGNAFVFQTQMDFAIFSQSVLPQRLHSIRNMVMGSSILESHSPQLRDAYLQLSKGVNEFEILRSMESLKGVDYYMSCDLQQLDDAASSGSSTWAIYLSR</sequence>
<evidence type="ECO:0000313" key="3">
    <source>
        <dbReference type="Proteomes" id="UP000481861"/>
    </source>
</evidence>
<dbReference type="AlphaFoldDB" id="A0A7C8MAZ1"/>